<keyword evidence="1" id="KW-1133">Transmembrane helix</keyword>
<dbReference type="EMBL" id="VIVQ01000001">
    <property type="protein sequence ID" value="TWE13034.1"/>
    <property type="molecule type" value="Genomic_DNA"/>
</dbReference>
<feature type="transmembrane region" description="Helical" evidence="1">
    <location>
        <begin position="161"/>
        <end position="180"/>
    </location>
</feature>
<feature type="transmembrane region" description="Helical" evidence="1">
    <location>
        <begin position="114"/>
        <end position="130"/>
    </location>
</feature>
<feature type="transmembrane region" description="Helical" evidence="1">
    <location>
        <begin position="137"/>
        <end position="155"/>
    </location>
</feature>
<comment type="caution">
    <text evidence="2">The sequence shown here is derived from an EMBL/GenBank/DDBJ whole genome shotgun (WGS) entry which is preliminary data.</text>
</comment>
<keyword evidence="1" id="KW-0472">Membrane</keyword>
<dbReference type="Pfam" id="PF13398">
    <property type="entry name" value="Peptidase_M50B"/>
    <property type="match status" value="1"/>
</dbReference>
<name>A0A561EBP8_9MICO</name>
<feature type="transmembrane region" description="Helical" evidence="1">
    <location>
        <begin position="20"/>
        <end position="37"/>
    </location>
</feature>
<evidence type="ECO:0000313" key="3">
    <source>
        <dbReference type="Proteomes" id="UP000318297"/>
    </source>
</evidence>
<evidence type="ECO:0000256" key="1">
    <source>
        <dbReference type="SAM" id="Phobius"/>
    </source>
</evidence>
<gene>
    <name evidence="2" type="ORF">BKA23_1862</name>
</gene>
<keyword evidence="3" id="KW-1185">Reference proteome</keyword>
<organism evidence="2 3">
    <name type="scientific">Rudaeicoccus suwonensis</name>
    <dbReference type="NCBI Taxonomy" id="657409"/>
    <lineage>
        <taxon>Bacteria</taxon>
        <taxon>Bacillati</taxon>
        <taxon>Actinomycetota</taxon>
        <taxon>Actinomycetes</taxon>
        <taxon>Micrococcales</taxon>
        <taxon>Dermacoccaceae</taxon>
        <taxon>Rudaeicoccus</taxon>
    </lineage>
</organism>
<feature type="transmembrane region" description="Helical" evidence="1">
    <location>
        <begin position="207"/>
        <end position="230"/>
    </location>
</feature>
<evidence type="ECO:0000313" key="2">
    <source>
        <dbReference type="EMBL" id="TWE13034.1"/>
    </source>
</evidence>
<reference evidence="2 3" key="1">
    <citation type="submission" date="2019-06" db="EMBL/GenBank/DDBJ databases">
        <title>Sequencing the genomes of 1000 actinobacteria strains.</title>
        <authorList>
            <person name="Klenk H.-P."/>
        </authorList>
    </citation>
    <scope>NUCLEOTIDE SEQUENCE [LARGE SCALE GENOMIC DNA]</scope>
    <source>
        <strain evidence="2 3">DSM 19560</strain>
    </source>
</reference>
<dbReference type="InterPro" id="IPR049500">
    <property type="entry name" value="Peptidase_M50B-like"/>
</dbReference>
<keyword evidence="1" id="KW-0812">Transmembrane</keyword>
<accession>A0A561EBP8</accession>
<feature type="transmembrane region" description="Helical" evidence="1">
    <location>
        <begin position="85"/>
        <end position="108"/>
    </location>
</feature>
<proteinExistence type="predicted"/>
<dbReference type="PROSITE" id="PS51257">
    <property type="entry name" value="PROKAR_LIPOPROTEIN"/>
    <property type="match status" value="1"/>
</dbReference>
<sequence>MDQWWNRVTATAAMPDRTAIIVIALAALACVVWRPAWRVGRHVVTVAHEGAHGVVALAAGRRLSGIRLHSDSSGLTVSRGKPRGFGMVATLFAGYCGPGLLGLGAAALLRSGHAVGMLWLLLIALVLLLLQIRNLYGLWVVLASGAVLFGVTWWLPGTSQSVVALAVAWFLLFAAPWSVIDMQRTRHAGRGAGSDPDQLARITPFPALLWVLAMLLITLACLGGGAWLLLR</sequence>
<protein>
    <submittedName>
        <fullName evidence="2">Peptidase M50B-like protein</fullName>
    </submittedName>
</protein>
<dbReference type="Proteomes" id="UP000318297">
    <property type="component" value="Unassembled WGS sequence"/>
</dbReference>
<dbReference type="AlphaFoldDB" id="A0A561EBP8"/>